<dbReference type="SMART" id="SM00827">
    <property type="entry name" value="PKS_AT"/>
    <property type="match status" value="1"/>
</dbReference>
<feature type="domain" description="Carrier" evidence="7">
    <location>
        <begin position="1423"/>
        <end position="1503"/>
    </location>
</feature>
<dbReference type="Gene3D" id="3.40.366.10">
    <property type="entry name" value="Malonyl-Coenzyme A Acyl Carrier Protein, domain 2"/>
    <property type="match status" value="1"/>
</dbReference>
<dbReference type="Gene3D" id="3.10.129.110">
    <property type="entry name" value="Polyketide synthase dehydratase"/>
    <property type="match status" value="1"/>
</dbReference>
<dbReference type="Gene3D" id="1.10.1200.10">
    <property type="entry name" value="ACP-like"/>
    <property type="match status" value="5"/>
</dbReference>
<dbReference type="SMART" id="SM00825">
    <property type="entry name" value="PKS_KS"/>
    <property type="match status" value="1"/>
</dbReference>
<proteinExistence type="inferred from homology"/>
<feature type="domain" description="PKS/mFAS DH" evidence="9">
    <location>
        <begin position="2144"/>
        <end position="2450"/>
    </location>
</feature>
<evidence type="ECO:0000313" key="11">
    <source>
        <dbReference type="Proteomes" id="UP001201273"/>
    </source>
</evidence>
<accession>A0ABS8WHC0</accession>
<dbReference type="CDD" id="cd08953">
    <property type="entry name" value="KR_2_SDR_x"/>
    <property type="match status" value="1"/>
</dbReference>
<dbReference type="Pfam" id="PF16197">
    <property type="entry name" value="KAsynt_C_assoc"/>
    <property type="match status" value="1"/>
</dbReference>
<dbReference type="InterPro" id="IPR013968">
    <property type="entry name" value="PKS_KR"/>
</dbReference>
<dbReference type="InterPro" id="IPR020841">
    <property type="entry name" value="PKS_Beta-ketoAc_synthase_dom"/>
</dbReference>
<dbReference type="PROSITE" id="PS52004">
    <property type="entry name" value="KS3_2"/>
    <property type="match status" value="1"/>
</dbReference>
<feature type="domain" description="Carrier" evidence="7">
    <location>
        <begin position="1326"/>
        <end position="1406"/>
    </location>
</feature>
<dbReference type="PROSITE" id="PS52019">
    <property type="entry name" value="PKS_MFAS_DH"/>
    <property type="match status" value="1"/>
</dbReference>
<dbReference type="InterPro" id="IPR049900">
    <property type="entry name" value="PKS_mFAS_DH"/>
</dbReference>
<dbReference type="SUPFAM" id="SSF53901">
    <property type="entry name" value="Thiolase-like"/>
    <property type="match status" value="2"/>
</dbReference>
<dbReference type="InterPro" id="IPR036736">
    <property type="entry name" value="ACP-like_sf"/>
</dbReference>
<feature type="coiled-coil region" evidence="6">
    <location>
        <begin position="1023"/>
        <end position="1057"/>
    </location>
</feature>
<dbReference type="InterPro" id="IPR052568">
    <property type="entry name" value="PKS-FAS_Synthase"/>
</dbReference>
<protein>
    <submittedName>
        <fullName evidence="10">SDR family NAD(P)-dependent oxidoreductase</fullName>
    </submittedName>
</protein>
<dbReference type="Pfam" id="PF00109">
    <property type="entry name" value="ketoacyl-synt"/>
    <property type="match status" value="1"/>
</dbReference>
<evidence type="ECO:0000256" key="4">
    <source>
        <dbReference type="ARBA" id="ARBA00022679"/>
    </source>
</evidence>
<evidence type="ECO:0000256" key="2">
    <source>
        <dbReference type="ARBA" id="ARBA00022450"/>
    </source>
</evidence>
<dbReference type="EMBL" id="JAIMJA010000034">
    <property type="protein sequence ID" value="MCE2597156.1"/>
    <property type="molecule type" value="Genomic_DNA"/>
</dbReference>
<evidence type="ECO:0000256" key="5">
    <source>
        <dbReference type="PROSITE-ProRule" id="PRU01363"/>
    </source>
</evidence>
<comment type="similarity">
    <text evidence="1">Belongs to the short-chain dehydrogenases/reductases (SDR) family.</text>
</comment>
<feature type="active site" description="Proton acceptor; for dehydratase activity" evidence="5">
    <location>
        <position position="2186"/>
    </location>
</feature>
<dbReference type="SMART" id="SM00822">
    <property type="entry name" value="PKS_KR"/>
    <property type="match status" value="1"/>
</dbReference>
<feature type="region of interest" description="C-terminal hotdog fold" evidence="5">
    <location>
        <begin position="2302"/>
        <end position="2450"/>
    </location>
</feature>
<dbReference type="Pfam" id="PF00698">
    <property type="entry name" value="Acyl_transf_1"/>
    <property type="match status" value="1"/>
</dbReference>
<gene>
    <name evidence="10" type="ORF">K6Y31_20490</name>
</gene>
<dbReference type="InterPro" id="IPR057326">
    <property type="entry name" value="KR_dom"/>
</dbReference>
<dbReference type="Pfam" id="PF14765">
    <property type="entry name" value="PS-DH"/>
    <property type="match status" value="1"/>
</dbReference>
<dbReference type="InterPro" id="IPR001227">
    <property type="entry name" value="Ac_transferase_dom_sf"/>
</dbReference>
<dbReference type="NCBIfam" id="TIGR02813">
    <property type="entry name" value="omega_3_PfaA"/>
    <property type="match status" value="2"/>
</dbReference>
<dbReference type="Pfam" id="PF00550">
    <property type="entry name" value="PP-binding"/>
    <property type="match status" value="5"/>
</dbReference>
<dbReference type="InterPro" id="IPR009081">
    <property type="entry name" value="PP-bd_ACP"/>
</dbReference>
<evidence type="ECO:0000259" key="9">
    <source>
        <dbReference type="PROSITE" id="PS52019"/>
    </source>
</evidence>
<dbReference type="SUPFAM" id="SSF52151">
    <property type="entry name" value="FabD/lysophospholipase-like"/>
    <property type="match status" value="1"/>
</dbReference>
<dbReference type="InterPro" id="IPR014030">
    <property type="entry name" value="Ketoacyl_synth_N"/>
</dbReference>
<dbReference type="InterPro" id="IPR016035">
    <property type="entry name" value="Acyl_Trfase/lysoPLipase"/>
</dbReference>
<dbReference type="Pfam" id="PF08659">
    <property type="entry name" value="KR"/>
    <property type="match status" value="1"/>
</dbReference>
<comment type="caution">
    <text evidence="10">The sequence shown here is derived from an EMBL/GenBank/DDBJ whole genome shotgun (WGS) entry which is preliminary data.</text>
</comment>
<keyword evidence="2" id="KW-0596">Phosphopantetheine</keyword>
<dbReference type="Gene3D" id="3.40.50.720">
    <property type="entry name" value="NAD(P)-binding Rossmann-like Domain"/>
    <property type="match status" value="1"/>
</dbReference>
<dbReference type="Proteomes" id="UP001201273">
    <property type="component" value="Unassembled WGS sequence"/>
</dbReference>
<keyword evidence="3" id="KW-0597">Phosphoprotein</keyword>
<dbReference type="PANTHER" id="PTHR43074">
    <property type="entry name" value="OMEGA-3 POLYUNSATURATED FATTY ACID SYNTHASE PFAB-RELATED"/>
    <property type="match status" value="1"/>
</dbReference>
<dbReference type="Gene3D" id="3.30.70.250">
    <property type="entry name" value="Malonyl-CoA ACP transacylase, ACP-binding"/>
    <property type="match status" value="1"/>
</dbReference>
<feature type="domain" description="Carrier" evidence="7">
    <location>
        <begin position="1520"/>
        <end position="1597"/>
    </location>
</feature>
<dbReference type="InterPro" id="IPR016039">
    <property type="entry name" value="Thiolase-like"/>
</dbReference>
<dbReference type="Gene3D" id="3.40.47.10">
    <property type="match status" value="1"/>
</dbReference>
<feature type="domain" description="Ketosynthase family 3 (KS3)" evidence="8">
    <location>
        <begin position="17"/>
        <end position="472"/>
    </location>
</feature>
<dbReference type="InterPro" id="IPR014043">
    <property type="entry name" value="Acyl_transferase_dom"/>
</dbReference>
<sequence>MSTTLLKSELKPEQDSKSPIAIVGMASLFAESAHLDAYWDLIRNKVDAIIDVPASRWHIDDYFDSDKSSPDKVYCRRGGFIPDIDFDPMEYGLPPNILELTDTSQLLSLVVAKDALADAGLSDASPELRNKIGVVLGVGGGQKISHSLNARLHYPVLKKVLLNSGVSEEDASLVVEKFKSQYVHWEENSFPGSLGNVIAGRIANRFDLGGMNCVVDAACAGSLAATKMALSELWEGRADVMITGGVCTDNSPQMYMSFSKTPAFTENSVIQPFDKDSKGMMIGEGIGMVVLKRLADAERDGDRIYAVVKGVGTSSDGKFKSIYAPRPEGQAKALNRAYADAGFAPHTVGLIEAHGTGTAAGDVAEFEGLRQVFSQDNPNKQHIALGSVKSQIGHTKSTAGTAGFIKAALALHHKVLPPTINVNEPNPKMDLPNTPFYLSTETRPWISNGTPRRAGISSFGFGGTNYHMALEEYTPEHQAAYRMHRVGISLLFSATKPAELVAKVRQVVSQFESGELTVADLLNDYSVKPVADEYARFGVWLDANAPIQKQLETALSKLNQNSASPWQEQNLFYRPSAQDVAGKVVALYSGQGAQYVNMGQSLALNYPEYRSILSQFDALLTEQNQSPLSTVVMPIPVFTPAEKKAQTAALQNTRFAQPAIGALSWSLHKLMQGAGFNSDFTAGHSFGELTALAASEVISEDDYLKLCVARGAAMANTPAGQDCGAMMAVVFKGLAGDELIARVKELEQLIENNDELWFANFNSPTQIVVAGSSKSIDAAVSTLKDLGIKGVKLPVSAAFHTPLVEFAQGPFAEAIDSVKFNAPVNTLTANSSGKNHAKTGAKIKQSFKEHMLSSVRFTDQISEIYQQGGRVFVEFGPKNVLTRLVQETLSDKEDVICIALNGSSDCSDKQLQLAHLQLAVLGLPLTALDKYALAPKAAPKKGSPLSIRLGGQNYLSDATKQKMQQALTQGQVSQPEPKTIEVVKQVVKEVIKEVPAAPSAQSIEQTAHIPAISPIASALLEQQQTLAANMAQFQQQLQQQQNQSIALQQQFLEQQAQLNNRLLDSLSGIASSSSAPVSASPVPQTSAPEQAPVQVATAVSNEPIMPKAYPVITPVAEPILTPSVSVTPTVSLNASDVNQTMLNVVADKTGYPANMLELSMDMEADLGIDSIKRVEILGTVQDQLPDLPALNPEDLAELRTLGEIVAYMQAQLGGVAVVQAPTETAPATLNLETINETMLAVVADKTGYPANMLELSMDMEADLGIDSIKRVEILGTVQDQLPSLPALNPEDLAELRTLGEIVAYMQAQLGDVAVVQAAAETAPATLSLETINQTMLAVVADKTGYPANMLELSMDMEADLGIDSIKRVEILGTVQDQLPSLPALNPEDLAELRTLGEIVTYMQAQLGDVAVVQAAVETAPATLSLETINQTMLAVVADKTGYPANMLELSMDMEADLGIDSIKRVEILGTVQDQLPSLPALNPEDLAELRTLGEIVAYMQAQLGDVAPASAQPSTDLSLEAINETMLNVVADKTGYPANMLELSMDMEADLGIDSIKRVEILGTVQDQLPALPALNPEDLAELRTLGEIVAYMQAKLGEGEPAQPQANVTDNTDKEQTKVPFQYALMSPVTAPKPVNVKTRQGKVILLTDDGHNTGIIAEKLLAKGLVPVVIGFPKSLVKASSALNSKIERRALDEVSEATVAAFCQNLIASYPELQGFVHLQPNDFKVAKHEAQSQQLLAAVFLFAKNLKAQLAKPEHCFITVARGDGGLGYASGLANTELMQMGLSGLCKTLKQEWPQTLCRALDIAPGIEGSELASLLFDEILDSDVVLSEVAINSKGRFTLVPQANTEVSAERQTDCTPTPADVFIVSGGAKGVTHACVLELAKRYQAKFVLLGRSEPITIPAWAQGLTQANELQQAALGYCQAIGEKATPASLKKMIQPILSQLEINAGLEAISAVGGLAEYVAADVTDTAAIARVVEQTKMTLGPITGLIHGAGVLADGFIENKKLSDFERVLNTKVAGLQALLAALDVASLKHIALFSSAAGFYGNKGQADYAIANEILNKTALSLAQQHPQTRVLSFNWGPWDGGMVTPELKRMFEQRGVYVIPIAGGAQLFADQISCGALANVQVLVGTDMAGEAPESGVDAAKKSQVQQPSKRLLHDKNVSAKTITVANHPFLLDHQITGAPVLPTVFATGWMVAQAETWLSGFTVSAVEDYRLFKGVVLAKADGQAKLSLTLELISQSDIESVIDARISSEQNGRTVFHYGAQLRMFAKGSKSVKVEPLNAELLSLAKQETPEPMASKPTWYQDGTLFHGQTFQGLTASLQMDQHGALFSAQIPAPAASYFGDFANASCALLADDLLYQAMLVWAKEQLDMASLPAAAAQVTFYQQPKADEPLYLQLNVVKQTRTELIADVALYNQEGHPLVVMSQGKVVLSQALGQKQGMN</sequence>
<feature type="domain" description="Carrier" evidence="7">
    <location>
        <begin position="1135"/>
        <end position="1212"/>
    </location>
</feature>
<dbReference type="InterPro" id="IPR032821">
    <property type="entry name" value="PKS_assoc"/>
</dbReference>
<feature type="domain" description="Carrier" evidence="7">
    <location>
        <begin position="1232"/>
        <end position="1309"/>
    </location>
</feature>
<feature type="region of interest" description="N-terminal hotdog fold" evidence="5">
    <location>
        <begin position="2144"/>
        <end position="2282"/>
    </location>
</feature>
<evidence type="ECO:0000259" key="8">
    <source>
        <dbReference type="PROSITE" id="PS52004"/>
    </source>
</evidence>
<feature type="active site" description="Proton donor; for dehydratase activity" evidence="5">
    <location>
        <position position="2366"/>
    </location>
</feature>
<dbReference type="SUPFAM" id="SSF47336">
    <property type="entry name" value="ACP-like"/>
    <property type="match status" value="5"/>
</dbReference>
<dbReference type="SUPFAM" id="SSF55048">
    <property type="entry name" value="Probable ACP-binding domain of malonyl-CoA ACP transacylase"/>
    <property type="match status" value="1"/>
</dbReference>
<reference evidence="10 11" key="1">
    <citation type="journal article" date="2022" name="Environ. Microbiol. Rep.">
        <title>Eco-phylogenetic analyses reveal divergent evolution of vitamin B12 metabolism in the marine bacterial family 'Psychromonadaceae'.</title>
        <authorList>
            <person name="Jin X."/>
            <person name="Yang Y."/>
            <person name="Cao H."/>
            <person name="Gao B."/>
            <person name="Zhao Z."/>
        </authorList>
    </citation>
    <scope>NUCLEOTIDE SEQUENCE [LARGE SCALE GENOMIC DNA]</scope>
    <source>
        <strain evidence="10 11">MKS20</strain>
    </source>
</reference>
<dbReference type="PROSITE" id="PS50075">
    <property type="entry name" value="CARRIER"/>
    <property type="match status" value="5"/>
</dbReference>
<dbReference type="Pfam" id="PF02801">
    <property type="entry name" value="Ketoacyl-synt_C"/>
    <property type="match status" value="1"/>
</dbReference>
<dbReference type="InterPro" id="IPR004432">
    <property type="entry name" value="Omega_3_polyunsat_FA_synth"/>
</dbReference>
<dbReference type="InterPro" id="IPR042104">
    <property type="entry name" value="PKS_dehydratase_sf"/>
</dbReference>
<evidence type="ECO:0000256" key="6">
    <source>
        <dbReference type="SAM" id="Coils"/>
    </source>
</evidence>
<keyword evidence="6" id="KW-0175">Coiled coil</keyword>
<dbReference type="CDD" id="cd00833">
    <property type="entry name" value="PKS"/>
    <property type="match status" value="1"/>
</dbReference>
<organism evidence="10 11">
    <name type="scientific">Motilimonas cestriensis</name>
    <dbReference type="NCBI Taxonomy" id="2742685"/>
    <lineage>
        <taxon>Bacteria</taxon>
        <taxon>Pseudomonadati</taxon>
        <taxon>Pseudomonadota</taxon>
        <taxon>Gammaproteobacteria</taxon>
        <taxon>Alteromonadales</taxon>
        <taxon>Alteromonadales genera incertae sedis</taxon>
        <taxon>Motilimonas</taxon>
    </lineage>
</organism>
<dbReference type="InterPro" id="IPR014031">
    <property type="entry name" value="Ketoacyl_synth_C"/>
</dbReference>
<dbReference type="PANTHER" id="PTHR43074:SF1">
    <property type="entry name" value="BETA-KETOACYL SYNTHASE FAMILY PROTEIN-RELATED"/>
    <property type="match status" value="1"/>
</dbReference>
<evidence type="ECO:0000256" key="1">
    <source>
        <dbReference type="ARBA" id="ARBA00006484"/>
    </source>
</evidence>
<evidence type="ECO:0000259" key="7">
    <source>
        <dbReference type="PROSITE" id="PS50075"/>
    </source>
</evidence>
<name>A0ABS8WHC0_9GAMM</name>
<evidence type="ECO:0000313" key="10">
    <source>
        <dbReference type="EMBL" id="MCE2597156.1"/>
    </source>
</evidence>
<keyword evidence="11" id="KW-1185">Reference proteome</keyword>
<keyword evidence="4" id="KW-0808">Transferase</keyword>
<dbReference type="InterPro" id="IPR036291">
    <property type="entry name" value="NAD(P)-bd_dom_sf"/>
</dbReference>
<dbReference type="SUPFAM" id="SSF51735">
    <property type="entry name" value="NAD(P)-binding Rossmann-fold domains"/>
    <property type="match status" value="1"/>
</dbReference>
<dbReference type="InterPro" id="IPR016036">
    <property type="entry name" value="Malonyl_transacylase_ACP-bd"/>
</dbReference>
<dbReference type="InterPro" id="IPR049551">
    <property type="entry name" value="PKS_DH_C"/>
</dbReference>
<evidence type="ECO:0000256" key="3">
    <source>
        <dbReference type="ARBA" id="ARBA00022553"/>
    </source>
</evidence>